<organism evidence="1 2">
    <name type="scientific">Chlorella sorokiniana</name>
    <name type="common">Freshwater green alga</name>
    <dbReference type="NCBI Taxonomy" id="3076"/>
    <lineage>
        <taxon>Eukaryota</taxon>
        <taxon>Viridiplantae</taxon>
        <taxon>Chlorophyta</taxon>
        <taxon>core chlorophytes</taxon>
        <taxon>Trebouxiophyceae</taxon>
        <taxon>Chlorellales</taxon>
        <taxon>Chlorellaceae</taxon>
        <taxon>Chlorella clade</taxon>
        <taxon>Chlorella</taxon>
    </lineage>
</organism>
<comment type="caution">
    <text evidence="1">The sequence shown here is derived from an EMBL/GenBank/DDBJ whole genome shotgun (WGS) entry which is preliminary data.</text>
</comment>
<dbReference type="OrthoDB" id="505899at2759"/>
<accession>A0A2P6TW58</accession>
<evidence type="ECO:0000313" key="2">
    <source>
        <dbReference type="Proteomes" id="UP000239899"/>
    </source>
</evidence>
<gene>
    <name evidence="1" type="ORF">C2E21_3042</name>
</gene>
<proteinExistence type="predicted"/>
<keyword evidence="1" id="KW-0378">Hydrolase</keyword>
<name>A0A2P6TW58_CHLSO</name>
<evidence type="ECO:0000313" key="1">
    <source>
        <dbReference type="EMBL" id="PRW58297.1"/>
    </source>
</evidence>
<keyword evidence="2" id="KW-1185">Reference proteome</keyword>
<protein>
    <submittedName>
        <fullName evidence="1">Serine hydrolase</fullName>
    </submittedName>
</protein>
<dbReference type="Proteomes" id="UP000239899">
    <property type="component" value="Unassembled WGS sequence"/>
</dbReference>
<dbReference type="GO" id="GO:0016787">
    <property type="term" value="F:hydrolase activity"/>
    <property type="evidence" value="ECO:0007669"/>
    <property type="project" value="UniProtKB-KW"/>
</dbReference>
<dbReference type="EMBL" id="LHPG02000005">
    <property type="protein sequence ID" value="PRW58297.1"/>
    <property type="molecule type" value="Genomic_DNA"/>
</dbReference>
<dbReference type="AlphaFoldDB" id="A0A2P6TW58"/>
<reference evidence="1 2" key="1">
    <citation type="journal article" date="2018" name="Plant J.">
        <title>Genome sequences of Chlorella sorokiniana UTEX 1602 and Micractinium conductrix SAG 241.80: implications to maltose excretion by a green alga.</title>
        <authorList>
            <person name="Arriola M.B."/>
            <person name="Velmurugan N."/>
            <person name="Zhang Y."/>
            <person name="Plunkett M.H."/>
            <person name="Hondzo H."/>
            <person name="Barney B.M."/>
        </authorList>
    </citation>
    <scope>NUCLEOTIDE SEQUENCE [LARGE SCALE GENOMIC DNA]</scope>
    <source>
        <strain evidence="2">UTEX 1602</strain>
    </source>
</reference>
<sequence>MVLASFGKVMSVIGPVALASAGLYYIQRGIWPLGRTLNNEWFAASEQMMTSMPRQGSDKPVRLNPMSAHINMRSVTY</sequence>